<protein>
    <submittedName>
        <fullName evidence="1">Uncharacterized protein</fullName>
    </submittedName>
</protein>
<proteinExistence type="predicted"/>
<sequence>MAILNLNEYQMGGLLYFTAVQQWSATDQ</sequence>
<gene>
    <name evidence="1" type="ORF">METZ01_LOCUS305481</name>
</gene>
<reference evidence="1" key="1">
    <citation type="submission" date="2018-05" db="EMBL/GenBank/DDBJ databases">
        <authorList>
            <person name="Lanie J.A."/>
            <person name="Ng W.-L."/>
            <person name="Kazmierczak K.M."/>
            <person name="Andrzejewski T.M."/>
            <person name="Davidsen T.M."/>
            <person name="Wayne K.J."/>
            <person name="Tettelin H."/>
            <person name="Glass J.I."/>
            <person name="Rusch D."/>
            <person name="Podicherti R."/>
            <person name="Tsui H.-C.T."/>
            <person name="Winkler M.E."/>
        </authorList>
    </citation>
    <scope>NUCLEOTIDE SEQUENCE</scope>
</reference>
<dbReference type="AlphaFoldDB" id="A0A382MXV6"/>
<dbReference type="EMBL" id="UINC01096057">
    <property type="protein sequence ID" value="SVC52627.1"/>
    <property type="molecule type" value="Genomic_DNA"/>
</dbReference>
<evidence type="ECO:0000313" key="1">
    <source>
        <dbReference type="EMBL" id="SVC52627.1"/>
    </source>
</evidence>
<name>A0A382MXV6_9ZZZZ</name>
<organism evidence="1">
    <name type="scientific">marine metagenome</name>
    <dbReference type="NCBI Taxonomy" id="408172"/>
    <lineage>
        <taxon>unclassified sequences</taxon>
        <taxon>metagenomes</taxon>
        <taxon>ecological metagenomes</taxon>
    </lineage>
</organism>
<accession>A0A382MXV6</accession>